<evidence type="ECO:0000313" key="2">
    <source>
        <dbReference type="Proteomes" id="UP000789342"/>
    </source>
</evidence>
<proteinExistence type="predicted"/>
<sequence length="411" mass="48523">VGDLVTADEVLKTKPELVELYEKLNVSIDNVPGEFQSIKMPNAYRSMIEDCLEENHYNAVFDLIESFQNSTYHPSEEQIRRLMDMIVNDEVENLDTATRAYRVLQHVLQTSGTEAFQNVWKLDEKEEYNKGSFWSQYTDFWRFIEIQFKPHQDNDKEDRTIMLLDHIVNVFETDIRLKKGNLGSTMLLHLIPKSTGKLRHPIQTLMSPFNEEEIYTEIARISQRLLEQIVLLSFSGYICLDVLLTEVYLQINKHNPGQFQLFLQTIISNVFRFKILDRAFQDTSLIRISHQDRNYILTPINMTKIITIYFYSTPYYKNTTRSIATWRHIFMLYTLFQSYMNSKVLRIGDKVHCGLDEEEVNLIINGLVDERVEEIENSLEEENIDSDIKNRAEFFLKMLKIDIKRIKKLIN</sequence>
<gene>
    <name evidence="1" type="ORF">AMORRO_LOCUS10458</name>
</gene>
<dbReference type="OrthoDB" id="2337158at2759"/>
<reference evidence="1" key="1">
    <citation type="submission" date="2021-06" db="EMBL/GenBank/DDBJ databases">
        <authorList>
            <person name="Kallberg Y."/>
            <person name="Tangrot J."/>
            <person name="Rosling A."/>
        </authorList>
    </citation>
    <scope>NUCLEOTIDE SEQUENCE</scope>
    <source>
        <strain evidence="1">CL551</strain>
    </source>
</reference>
<keyword evidence="2" id="KW-1185">Reference proteome</keyword>
<feature type="non-terminal residue" evidence="1">
    <location>
        <position position="411"/>
    </location>
</feature>
<dbReference type="AlphaFoldDB" id="A0A9N9E755"/>
<evidence type="ECO:0000313" key="1">
    <source>
        <dbReference type="EMBL" id="CAG8662347.1"/>
    </source>
</evidence>
<name>A0A9N9E755_9GLOM</name>
<comment type="caution">
    <text evidence="1">The sequence shown here is derived from an EMBL/GenBank/DDBJ whole genome shotgun (WGS) entry which is preliminary data.</text>
</comment>
<accession>A0A9N9E755</accession>
<protein>
    <submittedName>
        <fullName evidence="1">12446_t:CDS:1</fullName>
    </submittedName>
</protein>
<dbReference type="EMBL" id="CAJVPV010011583">
    <property type="protein sequence ID" value="CAG8662347.1"/>
    <property type="molecule type" value="Genomic_DNA"/>
</dbReference>
<organism evidence="1 2">
    <name type="scientific">Acaulospora morrowiae</name>
    <dbReference type="NCBI Taxonomy" id="94023"/>
    <lineage>
        <taxon>Eukaryota</taxon>
        <taxon>Fungi</taxon>
        <taxon>Fungi incertae sedis</taxon>
        <taxon>Mucoromycota</taxon>
        <taxon>Glomeromycotina</taxon>
        <taxon>Glomeromycetes</taxon>
        <taxon>Diversisporales</taxon>
        <taxon>Acaulosporaceae</taxon>
        <taxon>Acaulospora</taxon>
    </lineage>
</organism>
<dbReference type="Proteomes" id="UP000789342">
    <property type="component" value="Unassembled WGS sequence"/>
</dbReference>